<comment type="subcellular location">
    <subcellularLocation>
        <location evidence="1 7">Mitochondrion matrix</location>
    </subcellularLocation>
</comment>
<feature type="binding site" evidence="7">
    <location>
        <position position="226"/>
    </location>
    <ligand>
        <name>AMP</name>
        <dbReference type="ChEBI" id="CHEBI:456215"/>
    </ligand>
</feature>
<dbReference type="GO" id="GO:0005525">
    <property type="term" value="F:GTP binding"/>
    <property type="evidence" value="ECO:0007669"/>
    <property type="project" value="UniProtKB-KW"/>
</dbReference>
<dbReference type="GO" id="GO:0006172">
    <property type="term" value="P:ADP biosynthetic process"/>
    <property type="evidence" value="ECO:0007669"/>
    <property type="project" value="UniProtKB-UniRule"/>
</dbReference>
<dbReference type="CDD" id="cd01428">
    <property type="entry name" value="ADK"/>
    <property type="match status" value="1"/>
</dbReference>
<feature type="binding site" evidence="7">
    <location>
        <begin position="66"/>
        <end position="71"/>
    </location>
    <ligand>
        <name>GTP</name>
        <dbReference type="ChEBI" id="CHEBI:37565"/>
    </ligand>
</feature>
<evidence type="ECO:0000259" key="9">
    <source>
        <dbReference type="Pfam" id="PF05191"/>
    </source>
</evidence>
<dbReference type="eggNOG" id="KOG3078">
    <property type="taxonomic scope" value="Eukaryota"/>
</dbReference>
<feature type="binding site" evidence="7">
    <location>
        <position position="260"/>
    </location>
    <ligand>
        <name>GTP</name>
        <dbReference type="ChEBI" id="CHEBI:37565"/>
    </ligand>
</feature>
<keyword evidence="11" id="KW-1185">Reference proteome</keyword>
<name>S8E572_FOMSC</name>
<dbReference type="SUPFAM" id="SSF57774">
    <property type="entry name" value="Microbial and mitochondrial ADK, insert 'zinc finger' domain"/>
    <property type="match status" value="1"/>
</dbReference>
<dbReference type="InterPro" id="IPR036193">
    <property type="entry name" value="ADK_active_lid_dom_sf"/>
</dbReference>
<reference evidence="10 11" key="1">
    <citation type="journal article" date="2012" name="Science">
        <title>The Paleozoic origin of enzymatic lignin decomposition reconstructed from 31 fungal genomes.</title>
        <authorList>
            <person name="Floudas D."/>
            <person name="Binder M."/>
            <person name="Riley R."/>
            <person name="Barry K."/>
            <person name="Blanchette R.A."/>
            <person name="Henrissat B."/>
            <person name="Martinez A.T."/>
            <person name="Otillar R."/>
            <person name="Spatafora J.W."/>
            <person name="Yadav J.S."/>
            <person name="Aerts A."/>
            <person name="Benoit I."/>
            <person name="Boyd A."/>
            <person name="Carlson A."/>
            <person name="Copeland A."/>
            <person name="Coutinho P.M."/>
            <person name="de Vries R.P."/>
            <person name="Ferreira P."/>
            <person name="Findley K."/>
            <person name="Foster B."/>
            <person name="Gaskell J."/>
            <person name="Glotzer D."/>
            <person name="Gorecki P."/>
            <person name="Heitman J."/>
            <person name="Hesse C."/>
            <person name="Hori C."/>
            <person name="Igarashi K."/>
            <person name="Jurgens J.A."/>
            <person name="Kallen N."/>
            <person name="Kersten P."/>
            <person name="Kohler A."/>
            <person name="Kuees U."/>
            <person name="Kumar T.K.A."/>
            <person name="Kuo A."/>
            <person name="LaButti K."/>
            <person name="Larrondo L.F."/>
            <person name="Lindquist E."/>
            <person name="Ling A."/>
            <person name="Lombard V."/>
            <person name="Lucas S."/>
            <person name="Lundell T."/>
            <person name="Martin R."/>
            <person name="McLaughlin D.J."/>
            <person name="Morgenstern I."/>
            <person name="Morin E."/>
            <person name="Murat C."/>
            <person name="Nagy L.G."/>
            <person name="Nolan M."/>
            <person name="Ohm R.A."/>
            <person name="Patyshakuliyeva A."/>
            <person name="Rokas A."/>
            <person name="Ruiz-Duenas F.J."/>
            <person name="Sabat G."/>
            <person name="Salamov A."/>
            <person name="Samejima M."/>
            <person name="Schmutz J."/>
            <person name="Slot J.C."/>
            <person name="St John F."/>
            <person name="Stenlid J."/>
            <person name="Sun H."/>
            <person name="Sun S."/>
            <person name="Syed K."/>
            <person name="Tsang A."/>
            <person name="Wiebenga A."/>
            <person name="Young D."/>
            <person name="Pisabarro A."/>
            <person name="Eastwood D.C."/>
            <person name="Martin F."/>
            <person name="Cullen D."/>
            <person name="Grigoriev I.V."/>
            <person name="Hibbett D.S."/>
        </authorList>
    </citation>
    <scope>NUCLEOTIDE SEQUENCE</scope>
    <source>
        <strain evidence="11">FP-58527</strain>
    </source>
</reference>
<evidence type="ECO:0000256" key="4">
    <source>
        <dbReference type="ARBA" id="ARBA00022777"/>
    </source>
</evidence>
<organism evidence="10 11">
    <name type="scientific">Fomitopsis schrenkii</name>
    <name type="common">Brown rot fungus</name>
    <dbReference type="NCBI Taxonomy" id="2126942"/>
    <lineage>
        <taxon>Eukaryota</taxon>
        <taxon>Fungi</taxon>
        <taxon>Dikarya</taxon>
        <taxon>Basidiomycota</taxon>
        <taxon>Agaricomycotina</taxon>
        <taxon>Agaricomycetes</taxon>
        <taxon>Polyporales</taxon>
        <taxon>Fomitopsis</taxon>
    </lineage>
</organism>
<evidence type="ECO:0000256" key="6">
    <source>
        <dbReference type="ARBA" id="ARBA00023134"/>
    </source>
</evidence>
<dbReference type="InterPro" id="IPR027417">
    <property type="entry name" value="P-loop_NTPase"/>
</dbReference>
<sequence>MSLSGLLSASLRPKNVCAHPRAFRSSAAASKALAFSLNNVAASVQKPEADHGERKVLRMLMFGKPGAGKGTLSARLTKKYDVLSLSTGDLLRQQIAGRTDVGLMAEEIVASGGLLPDDIMLKVVSSQLDLLHNKHWLLDGFPRTVGQGKLLDDHLRRQGTPLSLIVNLDVADEVILSRISDRWVHLPSGRVYNLSYNPPKVPGLDDVTGEPLTKRADDNPSVFARRLERFYESTSPLLEYYRSQSPLYRVKMVTLSGSTSDEIWPQLEGVIRANFPHVKERTESREQKRRTSLSEAVMARKENMEPPTEKMKLKH</sequence>
<feature type="region of interest" description="LID" evidence="7">
    <location>
        <begin position="181"/>
        <end position="218"/>
    </location>
</feature>
<keyword evidence="3 7" id="KW-0547">Nucleotide-binding</keyword>
<dbReference type="FunFam" id="3.40.50.300:FF:000106">
    <property type="entry name" value="Adenylate kinase mitochondrial"/>
    <property type="match status" value="1"/>
</dbReference>
<dbReference type="InParanoid" id="S8E572"/>
<evidence type="ECO:0000256" key="5">
    <source>
        <dbReference type="ARBA" id="ARBA00023128"/>
    </source>
</evidence>
<dbReference type="GO" id="GO:0046033">
    <property type="term" value="P:AMP metabolic process"/>
    <property type="evidence" value="ECO:0007669"/>
    <property type="project" value="UniProtKB-UniRule"/>
</dbReference>
<dbReference type="GO" id="GO:0005759">
    <property type="term" value="C:mitochondrial matrix"/>
    <property type="evidence" value="ECO:0007669"/>
    <property type="project" value="UniProtKB-SubCell"/>
</dbReference>
<dbReference type="Pfam" id="PF05191">
    <property type="entry name" value="ADK_lid"/>
    <property type="match status" value="1"/>
</dbReference>
<protein>
    <recommendedName>
        <fullName evidence="7">GTP:AMP phosphotransferase, mitochondrial</fullName>
        <ecNumber evidence="7">2.7.4.10</ecNumber>
    </recommendedName>
    <alternativeName>
        <fullName evidence="7">Adenylate kinase 3</fullName>
        <shortName evidence="7">AK 3</shortName>
    </alternativeName>
</protein>
<dbReference type="InterPro" id="IPR006259">
    <property type="entry name" value="Adenyl_kin_sub"/>
</dbReference>
<keyword evidence="4 7" id="KW-0418">Kinase</keyword>
<dbReference type="AlphaFoldDB" id="S8E572"/>
<feature type="binding site" evidence="7">
    <location>
        <position position="92"/>
    </location>
    <ligand>
        <name>AMP</name>
        <dbReference type="ChEBI" id="CHEBI:456215"/>
    </ligand>
</feature>
<keyword evidence="6 7" id="KW-0342">GTP-binding</keyword>
<dbReference type="InterPro" id="IPR007862">
    <property type="entry name" value="Adenylate_kinase_lid-dom"/>
</dbReference>
<comment type="catalytic activity">
    <reaction evidence="7">
        <text>a ribonucleoside 5'-triphosphate + AMP = a ribonucleoside 5'-diphosphate + ADP</text>
        <dbReference type="Rhea" id="RHEA:13749"/>
        <dbReference type="ChEBI" id="CHEBI:57930"/>
        <dbReference type="ChEBI" id="CHEBI:61557"/>
        <dbReference type="ChEBI" id="CHEBI:456215"/>
        <dbReference type="ChEBI" id="CHEBI:456216"/>
        <dbReference type="EC" id="2.7.4.10"/>
    </reaction>
</comment>
<keyword evidence="2 7" id="KW-0808">Transferase</keyword>
<dbReference type="EC" id="2.7.4.10" evidence="7"/>
<dbReference type="HOGENOM" id="CLU_032354_1_1_1"/>
<gene>
    <name evidence="7" type="primary">ADK2</name>
    <name evidence="10" type="ORF">FOMPIDRAFT_1126147</name>
</gene>
<evidence type="ECO:0000313" key="11">
    <source>
        <dbReference type="Proteomes" id="UP000015241"/>
    </source>
</evidence>
<feature type="binding site" evidence="7">
    <location>
        <position position="147"/>
    </location>
    <ligand>
        <name>AMP</name>
        <dbReference type="ChEBI" id="CHEBI:456215"/>
    </ligand>
</feature>
<feature type="binding site" evidence="7">
    <location>
        <position position="215"/>
    </location>
    <ligand>
        <name>AMP</name>
        <dbReference type="ChEBI" id="CHEBI:456215"/>
    </ligand>
</feature>
<dbReference type="Gene3D" id="3.40.50.300">
    <property type="entry name" value="P-loop containing nucleotide triphosphate hydrolases"/>
    <property type="match status" value="1"/>
</dbReference>
<dbReference type="SUPFAM" id="SSF52540">
    <property type="entry name" value="P-loop containing nucleoside triphosphate hydrolases"/>
    <property type="match status" value="1"/>
</dbReference>
<dbReference type="PRINTS" id="PR00094">
    <property type="entry name" value="ADENYLTKNASE"/>
</dbReference>
<feature type="binding site" evidence="7">
    <location>
        <begin position="113"/>
        <end position="115"/>
    </location>
    <ligand>
        <name>AMP</name>
        <dbReference type="ChEBI" id="CHEBI:456215"/>
    </ligand>
</feature>
<evidence type="ECO:0000256" key="3">
    <source>
        <dbReference type="ARBA" id="ARBA00022741"/>
    </source>
</evidence>
<dbReference type="GO" id="GO:0046041">
    <property type="term" value="P:ITP metabolic process"/>
    <property type="evidence" value="ECO:0007669"/>
    <property type="project" value="UniProtKB-UniRule"/>
</dbReference>
<feature type="region of interest" description="Disordered" evidence="8">
    <location>
        <begin position="279"/>
        <end position="315"/>
    </location>
</feature>
<dbReference type="HAMAP" id="MF_03169">
    <property type="entry name" value="Adenylate_kinase_AK3"/>
    <property type="match status" value="1"/>
</dbReference>
<dbReference type="PROSITE" id="PS00113">
    <property type="entry name" value="ADENYLATE_KINASE"/>
    <property type="match status" value="1"/>
</dbReference>
<keyword evidence="5 7" id="KW-0496">Mitochondrion</keyword>
<feature type="binding site" evidence="7">
    <location>
        <begin position="140"/>
        <end position="143"/>
    </location>
    <ligand>
        <name>AMP</name>
        <dbReference type="ChEBI" id="CHEBI:456215"/>
    </ligand>
</feature>
<comment type="subunit">
    <text evidence="7">Monomer.</text>
</comment>
<dbReference type="GO" id="GO:0005524">
    <property type="term" value="F:ATP binding"/>
    <property type="evidence" value="ECO:0007669"/>
    <property type="project" value="InterPro"/>
</dbReference>
<evidence type="ECO:0000313" key="10">
    <source>
        <dbReference type="EMBL" id="EPS98558.1"/>
    </source>
</evidence>
<dbReference type="InterPro" id="IPR028586">
    <property type="entry name" value="AK3/Ak4_mitochondrial"/>
</dbReference>
<comment type="function">
    <text evidence="7">Involved in maintaining the homeostasis of cellular nucleotides by catalyzing the interconversion of nucleoside phosphates. Has GTP:AMP phosphotransferase and ITP:AMP phosphotransferase activities.</text>
</comment>
<dbReference type="Pfam" id="PF00406">
    <property type="entry name" value="ADK"/>
    <property type="match status" value="1"/>
</dbReference>
<dbReference type="InterPro" id="IPR033690">
    <property type="entry name" value="Adenylat_kinase_CS"/>
</dbReference>
<feature type="binding site" evidence="7">
    <location>
        <position position="87"/>
    </location>
    <ligand>
        <name>AMP</name>
        <dbReference type="ChEBI" id="CHEBI:456215"/>
    </ligand>
</feature>
<evidence type="ECO:0000256" key="1">
    <source>
        <dbReference type="ARBA" id="ARBA00004305"/>
    </source>
</evidence>
<feature type="domain" description="Adenylate kinase active site lid" evidence="9">
    <location>
        <begin position="182"/>
        <end position="217"/>
    </location>
</feature>
<comment type="similarity">
    <text evidence="7">Belongs to the adenylate kinase family. AK3 subfamily.</text>
</comment>
<dbReference type="PANTHER" id="PTHR23359">
    <property type="entry name" value="NUCLEOTIDE KINASE"/>
    <property type="match status" value="1"/>
</dbReference>
<dbReference type="EMBL" id="KE504164">
    <property type="protein sequence ID" value="EPS98558.1"/>
    <property type="molecule type" value="Genomic_DNA"/>
</dbReference>
<dbReference type="Proteomes" id="UP000015241">
    <property type="component" value="Unassembled WGS sequence"/>
</dbReference>
<feature type="binding site" evidence="7">
    <location>
        <position position="182"/>
    </location>
    <ligand>
        <name>GTP</name>
        <dbReference type="ChEBI" id="CHEBI:37565"/>
    </ligand>
</feature>
<dbReference type="InterPro" id="IPR000850">
    <property type="entry name" value="Adenylat/UMP-CMP_kin"/>
</dbReference>
<dbReference type="HAMAP" id="MF_00235">
    <property type="entry name" value="Adenylate_kinase_Adk"/>
    <property type="match status" value="1"/>
</dbReference>
<dbReference type="STRING" id="743788.S8E572"/>
<feature type="region of interest" description="NMPbind" evidence="7">
    <location>
        <begin position="86"/>
        <end position="115"/>
    </location>
</feature>
<evidence type="ECO:0000256" key="2">
    <source>
        <dbReference type="ARBA" id="ARBA00022679"/>
    </source>
</evidence>
<dbReference type="GO" id="GO:0046899">
    <property type="term" value="F:nucleoside triphosphate adenylate kinase activity"/>
    <property type="evidence" value="ECO:0007669"/>
    <property type="project" value="UniProtKB-UniRule"/>
</dbReference>
<feature type="binding site" evidence="7">
    <location>
        <begin position="191"/>
        <end position="192"/>
    </location>
    <ligand>
        <name>GTP</name>
        <dbReference type="ChEBI" id="CHEBI:37565"/>
    </ligand>
</feature>
<proteinExistence type="inferred from homology"/>
<accession>S8E572</accession>
<evidence type="ECO:0000256" key="7">
    <source>
        <dbReference type="HAMAP-Rule" id="MF_03169"/>
    </source>
</evidence>
<dbReference type="GO" id="GO:0046039">
    <property type="term" value="P:GTP metabolic process"/>
    <property type="evidence" value="ECO:0007669"/>
    <property type="project" value="UniProtKB-UniRule"/>
</dbReference>
<feature type="compositionally biased region" description="Basic and acidic residues" evidence="8">
    <location>
        <begin position="298"/>
        <end position="315"/>
    </location>
</feature>
<dbReference type="NCBIfam" id="TIGR01351">
    <property type="entry name" value="adk"/>
    <property type="match status" value="1"/>
</dbReference>
<dbReference type="OrthoDB" id="439792at2759"/>
<dbReference type="GO" id="GO:0004017">
    <property type="term" value="F:AMP kinase activity"/>
    <property type="evidence" value="ECO:0007669"/>
    <property type="project" value="InterPro"/>
</dbReference>
<evidence type="ECO:0000256" key="8">
    <source>
        <dbReference type="SAM" id="MobiDB-lite"/>
    </source>
</evidence>
<comment type="domain">
    <text evidence="7">Consists of three domains, a large central CORE domain and two small peripheral domains, NMPbind and LID, which undergo movements during catalysis. The LID domain closes over the site of phosphoryl transfer upon GTP binding. Assembling and dissambling the active center during each catalytic cycle provides an effective means to prevent GTP hydrolysis.</text>
</comment>